<evidence type="ECO:0000256" key="13">
    <source>
        <dbReference type="ARBA" id="ARBA00023137"/>
    </source>
</evidence>
<dbReference type="InterPro" id="IPR025669">
    <property type="entry name" value="AAA_dom"/>
</dbReference>
<keyword evidence="5" id="KW-0997">Cell inner membrane</keyword>
<keyword evidence="9 19" id="KW-0418">Kinase</keyword>
<keyword evidence="20" id="KW-1185">Reference proteome</keyword>
<keyword evidence="13 19" id="KW-0829">Tyrosine-protein kinase</keyword>
<evidence type="ECO:0000256" key="11">
    <source>
        <dbReference type="ARBA" id="ARBA00022989"/>
    </source>
</evidence>
<dbReference type="InterPro" id="IPR027417">
    <property type="entry name" value="P-loop_NTPase"/>
</dbReference>
<evidence type="ECO:0000256" key="15">
    <source>
        <dbReference type="SAM" id="MobiDB-lite"/>
    </source>
</evidence>
<keyword evidence="7 16" id="KW-0812">Transmembrane</keyword>
<comment type="subcellular location">
    <subcellularLocation>
        <location evidence="1">Cell inner membrane</location>
        <topology evidence="1">Multi-pass membrane protein</topology>
    </subcellularLocation>
</comment>
<reference evidence="19 20" key="1">
    <citation type="journal article" date="2017" name="BMC Genomics">
        <title>Comparative genomic and phylogenomic analyses of the Bifidobacteriaceae family.</title>
        <authorList>
            <person name="Lugli G.A."/>
            <person name="Milani C."/>
            <person name="Turroni F."/>
            <person name="Duranti S."/>
            <person name="Mancabelli L."/>
            <person name="Mangifesta M."/>
            <person name="Ferrario C."/>
            <person name="Modesto M."/>
            <person name="Mattarelli P."/>
            <person name="Jiri K."/>
            <person name="van Sinderen D."/>
            <person name="Ventura M."/>
        </authorList>
    </citation>
    <scope>NUCLEOTIDE SEQUENCE [LARGE SCALE GENOMIC DNA]</scope>
    <source>
        <strain evidence="19 20">DSM 100202</strain>
    </source>
</reference>
<evidence type="ECO:0000259" key="17">
    <source>
        <dbReference type="Pfam" id="PF02706"/>
    </source>
</evidence>
<dbReference type="Proteomes" id="UP000216074">
    <property type="component" value="Unassembled WGS sequence"/>
</dbReference>
<evidence type="ECO:0000256" key="8">
    <source>
        <dbReference type="ARBA" id="ARBA00022741"/>
    </source>
</evidence>
<feature type="transmembrane region" description="Helical" evidence="16">
    <location>
        <begin position="12"/>
        <end position="32"/>
    </location>
</feature>
<protein>
    <submittedName>
        <fullName evidence="19">Protein-tyrosine kinase</fullName>
    </submittedName>
</protein>
<proteinExistence type="inferred from homology"/>
<evidence type="ECO:0000313" key="20">
    <source>
        <dbReference type="Proteomes" id="UP000216074"/>
    </source>
</evidence>
<dbReference type="GO" id="GO:0005886">
    <property type="term" value="C:plasma membrane"/>
    <property type="evidence" value="ECO:0007669"/>
    <property type="project" value="UniProtKB-SubCell"/>
</dbReference>
<dbReference type="PANTHER" id="PTHR32309">
    <property type="entry name" value="TYROSINE-PROTEIN KINASE"/>
    <property type="match status" value="1"/>
</dbReference>
<evidence type="ECO:0000256" key="9">
    <source>
        <dbReference type="ARBA" id="ARBA00022777"/>
    </source>
</evidence>
<evidence type="ECO:0000256" key="2">
    <source>
        <dbReference type="ARBA" id="ARBA00006683"/>
    </source>
</evidence>
<accession>A0A261G0Y1</accession>
<evidence type="ECO:0000256" key="16">
    <source>
        <dbReference type="SAM" id="Phobius"/>
    </source>
</evidence>
<dbReference type="InterPro" id="IPR005702">
    <property type="entry name" value="Wzc-like_C"/>
</dbReference>
<dbReference type="InterPro" id="IPR003856">
    <property type="entry name" value="LPS_length_determ_N"/>
</dbReference>
<gene>
    <name evidence="19" type="ORF">BHAP_0797</name>
</gene>
<evidence type="ECO:0000256" key="5">
    <source>
        <dbReference type="ARBA" id="ARBA00022519"/>
    </source>
</evidence>
<comment type="catalytic activity">
    <reaction evidence="14">
        <text>L-tyrosyl-[protein] + ATP = O-phospho-L-tyrosyl-[protein] + ADP + H(+)</text>
        <dbReference type="Rhea" id="RHEA:10596"/>
        <dbReference type="Rhea" id="RHEA-COMP:10136"/>
        <dbReference type="Rhea" id="RHEA-COMP:20101"/>
        <dbReference type="ChEBI" id="CHEBI:15378"/>
        <dbReference type="ChEBI" id="CHEBI:30616"/>
        <dbReference type="ChEBI" id="CHEBI:46858"/>
        <dbReference type="ChEBI" id="CHEBI:61978"/>
        <dbReference type="ChEBI" id="CHEBI:456216"/>
    </reaction>
</comment>
<dbReference type="EMBL" id="MWWY01000017">
    <property type="protein sequence ID" value="OZG64905.1"/>
    <property type="molecule type" value="Genomic_DNA"/>
</dbReference>
<keyword evidence="12 16" id="KW-0472">Membrane</keyword>
<organism evidence="19 20">
    <name type="scientific">Bifidobacterium hapali</name>
    <dbReference type="NCBI Taxonomy" id="1630172"/>
    <lineage>
        <taxon>Bacteria</taxon>
        <taxon>Bacillati</taxon>
        <taxon>Actinomycetota</taxon>
        <taxon>Actinomycetes</taxon>
        <taxon>Bifidobacteriales</taxon>
        <taxon>Bifidobacteriaceae</taxon>
        <taxon>Bifidobacterium</taxon>
    </lineage>
</organism>
<dbReference type="Pfam" id="PF13614">
    <property type="entry name" value="AAA_31"/>
    <property type="match status" value="1"/>
</dbReference>
<name>A0A261G0Y1_9BIFI</name>
<dbReference type="CDD" id="cd05387">
    <property type="entry name" value="BY-kinase"/>
    <property type="match status" value="1"/>
</dbReference>
<evidence type="ECO:0000256" key="1">
    <source>
        <dbReference type="ARBA" id="ARBA00004429"/>
    </source>
</evidence>
<evidence type="ECO:0000256" key="7">
    <source>
        <dbReference type="ARBA" id="ARBA00022692"/>
    </source>
</evidence>
<dbReference type="NCBIfam" id="TIGR01007">
    <property type="entry name" value="eps_fam"/>
    <property type="match status" value="1"/>
</dbReference>
<dbReference type="Pfam" id="PF02706">
    <property type="entry name" value="Wzz"/>
    <property type="match status" value="1"/>
</dbReference>
<dbReference type="RefSeq" id="WP_094729453.1">
    <property type="nucleotide sequence ID" value="NZ_MWWY01000017.1"/>
</dbReference>
<dbReference type="OrthoDB" id="9812433at2"/>
<evidence type="ECO:0000256" key="3">
    <source>
        <dbReference type="ARBA" id="ARBA00008883"/>
    </source>
</evidence>
<evidence type="ECO:0000256" key="10">
    <source>
        <dbReference type="ARBA" id="ARBA00022840"/>
    </source>
</evidence>
<keyword evidence="8" id="KW-0547">Nucleotide-binding</keyword>
<evidence type="ECO:0000313" key="19">
    <source>
        <dbReference type="EMBL" id="OZG64905.1"/>
    </source>
</evidence>
<dbReference type="GO" id="GO:0004715">
    <property type="term" value="F:non-membrane spanning protein tyrosine kinase activity"/>
    <property type="evidence" value="ECO:0007669"/>
    <property type="project" value="UniProtKB-EC"/>
</dbReference>
<dbReference type="GO" id="GO:0005524">
    <property type="term" value="F:ATP binding"/>
    <property type="evidence" value="ECO:0007669"/>
    <property type="project" value="UniProtKB-KW"/>
</dbReference>
<dbReference type="SUPFAM" id="SSF52540">
    <property type="entry name" value="P-loop containing nucleoside triphosphate hydrolases"/>
    <property type="match status" value="1"/>
</dbReference>
<dbReference type="Gene3D" id="3.40.50.300">
    <property type="entry name" value="P-loop containing nucleotide triphosphate hydrolases"/>
    <property type="match status" value="1"/>
</dbReference>
<evidence type="ECO:0000256" key="4">
    <source>
        <dbReference type="ARBA" id="ARBA00022475"/>
    </source>
</evidence>
<feature type="domain" description="AAA" evidence="18">
    <location>
        <begin position="265"/>
        <end position="404"/>
    </location>
</feature>
<evidence type="ECO:0000259" key="18">
    <source>
        <dbReference type="Pfam" id="PF13614"/>
    </source>
</evidence>
<sequence length="483" mass="51150">MNISDLLKILRKFWIVELVIVAVVTGATAWMVKSETPIYSSSTQVLVRAQAENTDLSSVNASLYAISNQMSTYTSLVKTEAVLQPVIDNLGLKTTTGNLANSVSADTATGTLMTITANDTDPQTAADIANEVAKSLNELIVNKLYTDGGKLTTPIKFNVVQQAYPVTTPISPNVKGDIFKGALAGVVLAVFVALTLGFMDQKIRQIADVESIVDSPVVGTVPRNSVFGGTAPVIVAQPGGSAAEDVRRIAANLMFVVPEDVSHSNIIVVTSGSAGEGKSTLSVNLASAYAEKGDSVLLIDADLRHPTVAKYLGINGSVGLTHLITGRADSKTVIQRYWKRNFHVLPAGARTANPSLLLNSSTMRQALEQLAEHYDHIIIDTTPMDVANDAAIFAKNGALVVLVVGENVATKKSLRGVVNEFKMIDASLTATVINFAEKEKHKGKNYYYYEDDKASGSKHAATDSATAVQTDGDAPSLVKGTAA</sequence>
<comment type="similarity">
    <text evidence="2">Belongs to the CpsC/CapA family.</text>
</comment>
<keyword evidence="11 16" id="KW-1133">Transmembrane helix</keyword>
<comment type="caution">
    <text evidence="19">The sequence shown here is derived from an EMBL/GenBank/DDBJ whole genome shotgun (WGS) entry which is preliminary data.</text>
</comment>
<dbReference type="AlphaFoldDB" id="A0A261G0Y1"/>
<feature type="domain" description="Polysaccharide chain length determinant N-terminal" evidence="17">
    <location>
        <begin position="2"/>
        <end position="90"/>
    </location>
</feature>
<keyword evidence="10" id="KW-0067">ATP-binding</keyword>
<keyword evidence="4" id="KW-1003">Cell membrane</keyword>
<evidence type="ECO:0000256" key="14">
    <source>
        <dbReference type="ARBA" id="ARBA00053015"/>
    </source>
</evidence>
<dbReference type="PANTHER" id="PTHR32309:SF31">
    <property type="entry name" value="CAPSULAR EXOPOLYSACCHARIDE FAMILY"/>
    <property type="match status" value="1"/>
</dbReference>
<dbReference type="InterPro" id="IPR050445">
    <property type="entry name" value="Bact_polysacc_biosynth/exp"/>
</dbReference>
<feature type="region of interest" description="Disordered" evidence="15">
    <location>
        <begin position="459"/>
        <end position="483"/>
    </location>
</feature>
<comment type="similarity">
    <text evidence="3">Belongs to the etk/wzc family.</text>
</comment>
<evidence type="ECO:0000256" key="6">
    <source>
        <dbReference type="ARBA" id="ARBA00022679"/>
    </source>
</evidence>
<evidence type="ECO:0000256" key="12">
    <source>
        <dbReference type="ARBA" id="ARBA00023136"/>
    </source>
</evidence>
<keyword evidence="6" id="KW-0808">Transferase</keyword>